<dbReference type="AlphaFoldDB" id="A0A6J7IM03"/>
<dbReference type="EC" id="2.1.3.3" evidence="2"/>
<dbReference type="PANTHER" id="PTHR45753">
    <property type="entry name" value="ORNITHINE CARBAMOYLTRANSFERASE, MITOCHONDRIAL"/>
    <property type="match status" value="1"/>
</dbReference>
<evidence type="ECO:0000256" key="2">
    <source>
        <dbReference type="ARBA" id="ARBA00013007"/>
    </source>
</evidence>
<evidence type="ECO:0000313" key="7">
    <source>
        <dbReference type="EMBL" id="CAB4931157.1"/>
    </source>
</evidence>
<dbReference type="PRINTS" id="PR00100">
    <property type="entry name" value="AOTCASE"/>
</dbReference>
<dbReference type="GO" id="GO:0016597">
    <property type="term" value="F:amino acid binding"/>
    <property type="evidence" value="ECO:0007669"/>
    <property type="project" value="InterPro"/>
</dbReference>
<evidence type="ECO:0000259" key="6">
    <source>
        <dbReference type="Pfam" id="PF02729"/>
    </source>
</evidence>
<dbReference type="NCBIfam" id="TIGR00658">
    <property type="entry name" value="orni_carb_tr"/>
    <property type="match status" value="1"/>
</dbReference>
<dbReference type="GO" id="GO:0042450">
    <property type="term" value="P:L-arginine biosynthetic process via ornithine"/>
    <property type="evidence" value="ECO:0007669"/>
    <property type="project" value="TreeGrafter"/>
</dbReference>
<dbReference type="InterPro" id="IPR006131">
    <property type="entry name" value="Asp_carbamoyltransf_Asp/Orn-bd"/>
</dbReference>
<dbReference type="SUPFAM" id="SSF53671">
    <property type="entry name" value="Aspartate/ornithine carbamoyltransferase"/>
    <property type="match status" value="1"/>
</dbReference>
<dbReference type="GO" id="GO:0019240">
    <property type="term" value="P:citrulline biosynthetic process"/>
    <property type="evidence" value="ECO:0007669"/>
    <property type="project" value="TreeGrafter"/>
</dbReference>
<dbReference type="Pfam" id="PF00185">
    <property type="entry name" value="OTCace"/>
    <property type="match status" value="1"/>
</dbReference>
<reference evidence="7" key="1">
    <citation type="submission" date="2020-05" db="EMBL/GenBank/DDBJ databases">
        <authorList>
            <person name="Chiriac C."/>
            <person name="Salcher M."/>
            <person name="Ghai R."/>
            <person name="Kavagutti S V."/>
        </authorList>
    </citation>
    <scope>NUCLEOTIDE SEQUENCE</scope>
</reference>
<evidence type="ECO:0000259" key="5">
    <source>
        <dbReference type="Pfam" id="PF00185"/>
    </source>
</evidence>
<dbReference type="PRINTS" id="PR00102">
    <property type="entry name" value="OTCASE"/>
</dbReference>
<evidence type="ECO:0000256" key="1">
    <source>
        <dbReference type="ARBA" id="ARBA00007805"/>
    </source>
</evidence>
<dbReference type="InterPro" id="IPR002292">
    <property type="entry name" value="Orn/put_carbamltrans"/>
</dbReference>
<dbReference type="Gene3D" id="3.40.50.1370">
    <property type="entry name" value="Aspartate/ornithine carbamoyltransferase"/>
    <property type="match status" value="2"/>
</dbReference>
<feature type="domain" description="Aspartate/ornithine carbamoyltransferase Asp/Orn-binding" evidence="5">
    <location>
        <begin position="157"/>
        <end position="331"/>
    </location>
</feature>
<dbReference type="PANTHER" id="PTHR45753:SF2">
    <property type="entry name" value="ORNITHINE CARBAMOYLTRANSFERASE"/>
    <property type="match status" value="1"/>
</dbReference>
<dbReference type="InterPro" id="IPR024904">
    <property type="entry name" value="OTCase_ArgI"/>
</dbReference>
<organism evidence="7">
    <name type="scientific">freshwater metagenome</name>
    <dbReference type="NCBI Taxonomy" id="449393"/>
    <lineage>
        <taxon>unclassified sequences</taxon>
        <taxon>metagenomes</taxon>
        <taxon>ecological metagenomes</taxon>
    </lineage>
</organism>
<proteinExistence type="inferred from homology"/>
<sequence length="340" mass="37606">MAVDLQNRDFLRELDFTREELQYLLDLSSELKQARRAGRERAVLAGKCIALIFEKTSTRTRCAFEVAAYQQGAHVTYLDPVSSQLGHKESAADTARVLSRMYDAIEFRGSAQSTAQEIADNSDVPVYNGLTDEWHPTQMLADFLTMLEYGRGKAAHEISYCYLGDARSNMGNSLLVMGAIMGSDVRICAPRELWPSAEVQAAAYERAAESGARILLTDDADEALPGVDFVETDVWVSLGESADVWNDRIRLLTPYQVNSATLERTGNPYVRFLHCLPAFHDMRTTVGREIGELTGLTNGLEVTDDVFSSTANVSVDEAENRLHTIKALMVATLVGDHGRD</sequence>
<feature type="domain" description="Aspartate/ornithine carbamoyltransferase carbamoyl-P binding" evidence="6">
    <location>
        <begin position="8"/>
        <end position="148"/>
    </location>
</feature>
<comment type="catalytic activity">
    <reaction evidence="4">
        <text>carbamoyl phosphate + L-ornithine = L-citrulline + phosphate + H(+)</text>
        <dbReference type="Rhea" id="RHEA:19513"/>
        <dbReference type="ChEBI" id="CHEBI:15378"/>
        <dbReference type="ChEBI" id="CHEBI:43474"/>
        <dbReference type="ChEBI" id="CHEBI:46911"/>
        <dbReference type="ChEBI" id="CHEBI:57743"/>
        <dbReference type="ChEBI" id="CHEBI:58228"/>
        <dbReference type="EC" id="2.1.3.3"/>
    </reaction>
</comment>
<accession>A0A6J7IM03</accession>
<dbReference type="GO" id="GO:0004585">
    <property type="term" value="F:ornithine carbamoyltransferase activity"/>
    <property type="evidence" value="ECO:0007669"/>
    <property type="project" value="UniProtKB-EC"/>
</dbReference>
<dbReference type="PROSITE" id="PS00097">
    <property type="entry name" value="CARBAMOYLTRANSFERASE"/>
    <property type="match status" value="1"/>
</dbReference>
<dbReference type="EMBL" id="CAFBNF010000014">
    <property type="protein sequence ID" value="CAB4931157.1"/>
    <property type="molecule type" value="Genomic_DNA"/>
</dbReference>
<dbReference type="HAMAP" id="MF_01109">
    <property type="entry name" value="OTCase"/>
    <property type="match status" value="1"/>
</dbReference>
<dbReference type="InterPro" id="IPR036901">
    <property type="entry name" value="Asp/Orn_carbamoylTrfase_sf"/>
</dbReference>
<protein>
    <recommendedName>
        <fullName evidence="2">ornithine carbamoyltransferase</fullName>
        <ecNumber evidence="2">2.1.3.3</ecNumber>
    </recommendedName>
</protein>
<gene>
    <name evidence="7" type="ORF">UFOPK3773_00248</name>
</gene>
<comment type="similarity">
    <text evidence="1">Belongs to the aspartate/ornithine carbamoyltransferase superfamily. OTCase family.</text>
</comment>
<evidence type="ECO:0000256" key="4">
    <source>
        <dbReference type="ARBA" id="ARBA00048772"/>
    </source>
</evidence>
<dbReference type="InterPro" id="IPR006130">
    <property type="entry name" value="Asp/Orn_carbamoylTrfase"/>
</dbReference>
<dbReference type="Pfam" id="PF02729">
    <property type="entry name" value="OTCace_N"/>
    <property type="match status" value="1"/>
</dbReference>
<name>A0A6J7IM03_9ZZZZ</name>
<evidence type="ECO:0000256" key="3">
    <source>
        <dbReference type="ARBA" id="ARBA00022679"/>
    </source>
</evidence>
<dbReference type="InterPro" id="IPR006132">
    <property type="entry name" value="Asp/Orn_carbamoyltranf_P-bd"/>
</dbReference>
<keyword evidence="3" id="KW-0808">Transferase</keyword>